<dbReference type="AlphaFoldDB" id="A0AAD4KCH6"/>
<dbReference type="SUPFAM" id="SSF52799">
    <property type="entry name" value="(Phosphotyrosine protein) phosphatases II"/>
    <property type="match status" value="1"/>
</dbReference>
<evidence type="ECO:0000256" key="12">
    <source>
        <dbReference type="SAM" id="MobiDB-lite"/>
    </source>
</evidence>
<dbReference type="Gene3D" id="3.90.190.10">
    <property type="entry name" value="Protein tyrosine phosphatase superfamily"/>
    <property type="match status" value="1"/>
</dbReference>
<accession>A0AAD4KCH6</accession>
<evidence type="ECO:0000256" key="3">
    <source>
        <dbReference type="ARBA" id="ARBA00008601"/>
    </source>
</evidence>
<evidence type="ECO:0008006" key="17">
    <source>
        <dbReference type="Google" id="ProtNLM"/>
    </source>
</evidence>
<dbReference type="PROSITE" id="PS00383">
    <property type="entry name" value="TYR_PHOSPHATASE_1"/>
    <property type="match status" value="1"/>
</dbReference>
<dbReference type="GO" id="GO:0008138">
    <property type="term" value="F:protein tyrosine/serine/threonine phosphatase activity"/>
    <property type="evidence" value="ECO:0007669"/>
    <property type="project" value="InterPro"/>
</dbReference>
<dbReference type="InterPro" id="IPR029021">
    <property type="entry name" value="Prot-tyrosine_phosphatase-like"/>
</dbReference>
<dbReference type="PANTHER" id="PTHR45848:SF4">
    <property type="entry name" value="DUAL SPECIFICITY PROTEIN PHOSPHATASE 12"/>
    <property type="match status" value="1"/>
</dbReference>
<feature type="compositionally biased region" description="Low complexity" evidence="12">
    <location>
        <begin position="315"/>
        <end position="336"/>
    </location>
</feature>
<dbReference type="FunFam" id="3.90.190.10:FF:000056">
    <property type="entry name" value="Dual specificity phosphatase 12"/>
    <property type="match status" value="1"/>
</dbReference>
<feature type="domain" description="Tyrosine-protein phosphatase" evidence="13">
    <location>
        <begin position="45"/>
        <end position="195"/>
    </location>
</feature>
<gene>
    <name evidence="15" type="ORF">KR093_007113</name>
</gene>
<evidence type="ECO:0000256" key="5">
    <source>
        <dbReference type="ARBA" id="ARBA00022801"/>
    </source>
</evidence>
<dbReference type="InterPro" id="IPR020422">
    <property type="entry name" value="TYR_PHOSPHATASE_DUAL_dom"/>
</dbReference>
<keyword evidence="4" id="KW-0963">Cytoplasm</keyword>
<keyword evidence="7" id="KW-0539">Nucleus</keyword>
<comment type="catalytic activity">
    <reaction evidence="10">
        <text>O-phospho-L-tyrosyl-[protein] + H2O = L-tyrosyl-[protein] + phosphate</text>
        <dbReference type="Rhea" id="RHEA:10684"/>
        <dbReference type="Rhea" id="RHEA-COMP:10136"/>
        <dbReference type="Rhea" id="RHEA-COMP:20101"/>
        <dbReference type="ChEBI" id="CHEBI:15377"/>
        <dbReference type="ChEBI" id="CHEBI:43474"/>
        <dbReference type="ChEBI" id="CHEBI:46858"/>
        <dbReference type="ChEBI" id="CHEBI:61978"/>
        <dbReference type="EC" id="3.1.3.48"/>
    </reaction>
</comment>
<dbReference type="EMBL" id="JAJJHW010000095">
    <property type="protein sequence ID" value="KAH8387441.1"/>
    <property type="molecule type" value="Genomic_DNA"/>
</dbReference>
<feature type="region of interest" description="Disordered" evidence="12">
    <location>
        <begin position="300"/>
        <end position="336"/>
    </location>
</feature>
<dbReference type="Proteomes" id="UP001200034">
    <property type="component" value="Unassembled WGS sequence"/>
</dbReference>
<dbReference type="GO" id="GO:0004725">
    <property type="term" value="F:protein tyrosine phosphatase activity"/>
    <property type="evidence" value="ECO:0007669"/>
    <property type="project" value="UniProtKB-EC"/>
</dbReference>
<evidence type="ECO:0000256" key="6">
    <source>
        <dbReference type="ARBA" id="ARBA00022912"/>
    </source>
</evidence>
<dbReference type="CDD" id="cd14498">
    <property type="entry name" value="DSP"/>
    <property type="match status" value="1"/>
</dbReference>
<comment type="caution">
    <text evidence="15">The sequence shown here is derived from an EMBL/GenBank/DDBJ whole genome shotgun (WGS) entry which is preliminary data.</text>
</comment>
<protein>
    <recommendedName>
        <fullName evidence="17">Protein-tyrosine-phosphatase</fullName>
    </recommendedName>
</protein>
<feature type="compositionally biased region" description="Polar residues" evidence="12">
    <location>
        <begin position="267"/>
        <end position="281"/>
    </location>
</feature>
<feature type="active site" description="Phosphocysteine intermediate" evidence="11">
    <location>
        <position position="139"/>
    </location>
</feature>
<comment type="catalytic activity">
    <reaction evidence="9">
        <text>O-phospho-L-threonyl-[protein] + H2O = L-threonyl-[protein] + phosphate</text>
        <dbReference type="Rhea" id="RHEA:47004"/>
        <dbReference type="Rhea" id="RHEA-COMP:11060"/>
        <dbReference type="Rhea" id="RHEA-COMP:11605"/>
        <dbReference type="ChEBI" id="CHEBI:15377"/>
        <dbReference type="ChEBI" id="CHEBI:30013"/>
        <dbReference type="ChEBI" id="CHEBI:43474"/>
        <dbReference type="ChEBI" id="CHEBI:61977"/>
        <dbReference type="EC" id="3.1.3.16"/>
    </reaction>
</comment>
<comment type="catalytic activity">
    <reaction evidence="8">
        <text>O-phospho-L-seryl-[protein] + H2O = L-seryl-[protein] + phosphate</text>
        <dbReference type="Rhea" id="RHEA:20629"/>
        <dbReference type="Rhea" id="RHEA-COMP:9863"/>
        <dbReference type="Rhea" id="RHEA-COMP:11604"/>
        <dbReference type="ChEBI" id="CHEBI:15377"/>
        <dbReference type="ChEBI" id="CHEBI:29999"/>
        <dbReference type="ChEBI" id="CHEBI:43474"/>
        <dbReference type="ChEBI" id="CHEBI:83421"/>
        <dbReference type="EC" id="3.1.3.16"/>
    </reaction>
</comment>
<comment type="similarity">
    <text evidence="3">Belongs to the protein-tyrosine phosphatase family. Non-receptor class dual specificity subfamily.</text>
</comment>
<dbReference type="GO" id="GO:0005737">
    <property type="term" value="C:cytoplasm"/>
    <property type="evidence" value="ECO:0007669"/>
    <property type="project" value="UniProtKB-SubCell"/>
</dbReference>
<name>A0AAD4KCH6_9MUSC</name>
<evidence type="ECO:0000256" key="11">
    <source>
        <dbReference type="PIRSR" id="PIRSR000941-50"/>
    </source>
</evidence>
<feature type="region of interest" description="Disordered" evidence="12">
    <location>
        <begin position="1"/>
        <end position="23"/>
    </location>
</feature>
<keyword evidence="16" id="KW-1185">Reference proteome</keyword>
<evidence type="ECO:0000313" key="16">
    <source>
        <dbReference type="Proteomes" id="UP001200034"/>
    </source>
</evidence>
<dbReference type="PIRSF" id="PIRSF000941">
    <property type="entry name" value="DUSP12"/>
    <property type="match status" value="1"/>
</dbReference>
<feature type="domain" description="Tyrosine specific protein phosphatases" evidence="14">
    <location>
        <begin position="112"/>
        <end position="173"/>
    </location>
</feature>
<feature type="compositionally biased region" description="Polar residues" evidence="12">
    <location>
        <begin position="303"/>
        <end position="314"/>
    </location>
</feature>
<dbReference type="PANTHER" id="PTHR45848">
    <property type="entry name" value="DUAL SPECIFICITY PROTEIN PHOSPHATASE 12 FAMILY MEMBER"/>
    <property type="match status" value="1"/>
</dbReference>
<comment type="subcellular location">
    <subcellularLocation>
        <location evidence="2">Cytoplasm</location>
    </subcellularLocation>
    <subcellularLocation>
        <location evidence="1">Nucleus</location>
    </subcellularLocation>
</comment>
<evidence type="ECO:0000256" key="9">
    <source>
        <dbReference type="ARBA" id="ARBA00048336"/>
    </source>
</evidence>
<evidence type="ECO:0000256" key="8">
    <source>
        <dbReference type="ARBA" id="ARBA00047761"/>
    </source>
</evidence>
<evidence type="ECO:0000259" key="14">
    <source>
        <dbReference type="PROSITE" id="PS50056"/>
    </source>
</evidence>
<keyword evidence="5" id="KW-0378">Hydrolase</keyword>
<dbReference type="InterPro" id="IPR000387">
    <property type="entry name" value="Tyr_Pase_dom"/>
</dbReference>
<dbReference type="InterPro" id="IPR000340">
    <property type="entry name" value="Dual-sp_phosphatase_cat-dom"/>
</dbReference>
<dbReference type="Pfam" id="PF00782">
    <property type="entry name" value="DSPc"/>
    <property type="match status" value="1"/>
</dbReference>
<evidence type="ECO:0000256" key="2">
    <source>
        <dbReference type="ARBA" id="ARBA00004496"/>
    </source>
</evidence>
<dbReference type="SMART" id="SM00195">
    <property type="entry name" value="DSPc"/>
    <property type="match status" value="1"/>
</dbReference>
<evidence type="ECO:0000256" key="7">
    <source>
        <dbReference type="ARBA" id="ARBA00023242"/>
    </source>
</evidence>
<organism evidence="15 16">
    <name type="scientific">Drosophila rubida</name>
    <dbReference type="NCBI Taxonomy" id="30044"/>
    <lineage>
        <taxon>Eukaryota</taxon>
        <taxon>Metazoa</taxon>
        <taxon>Ecdysozoa</taxon>
        <taxon>Arthropoda</taxon>
        <taxon>Hexapoda</taxon>
        <taxon>Insecta</taxon>
        <taxon>Pterygota</taxon>
        <taxon>Neoptera</taxon>
        <taxon>Endopterygota</taxon>
        <taxon>Diptera</taxon>
        <taxon>Brachycera</taxon>
        <taxon>Muscomorpha</taxon>
        <taxon>Ephydroidea</taxon>
        <taxon>Drosophilidae</taxon>
        <taxon>Drosophila</taxon>
    </lineage>
</organism>
<proteinExistence type="inferred from homology"/>
<dbReference type="PROSITE" id="PS50056">
    <property type="entry name" value="TYR_PHOSPHATASE_2"/>
    <property type="match status" value="1"/>
</dbReference>
<dbReference type="GO" id="GO:0005634">
    <property type="term" value="C:nucleus"/>
    <property type="evidence" value="ECO:0007669"/>
    <property type="project" value="UniProtKB-SubCell"/>
</dbReference>
<dbReference type="PROSITE" id="PS50054">
    <property type="entry name" value="TYR_PHOSPHATASE_DUAL"/>
    <property type="match status" value="1"/>
</dbReference>
<evidence type="ECO:0000313" key="15">
    <source>
        <dbReference type="EMBL" id="KAH8387441.1"/>
    </source>
</evidence>
<feature type="region of interest" description="Disordered" evidence="12">
    <location>
        <begin position="266"/>
        <end position="288"/>
    </location>
</feature>
<evidence type="ECO:0000256" key="10">
    <source>
        <dbReference type="ARBA" id="ARBA00051722"/>
    </source>
</evidence>
<dbReference type="InterPro" id="IPR016130">
    <property type="entry name" value="Tyr_Pase_AS"/>
</dbReference>
<keyword evidence="6" id="KW-0904">Protein phosphatase</keyword>
<reference evidence="15" key="1">
    <citation type="journal article" date="2021" name="Mol. Ecol. Resour.">
        <title>Phylogenomic analyses of the genus Drosophila reveals genomic signals of climate adaptation.</title>
        <authorList>
            <person name="Li F."/>
            <person name="Rane R.V."/>
            <person name="Luria V."/>
            <person name="Xiong Z."/>
            <person name="Chen J."/>
            <person name="Li Z."/>
            <person name="Catullo R.A."/>
            <person name="Griffin P.C."/>
            <person name="Schiffer M."/>
            <person name="Pearce S."/>
            <person name="Lee S.F."/>
            <person name="McElroy K."/>
            <person name="Stocker A."/>
            <person name="Shirriffs J."/>
            <person name="Cockerell F."/>
            <person name="Coppin C."/>
            <person name="Sgro C.M."/>
            <person name="Karger A."/>
            <person name="Cain J.W."/>
            <person name="Weber J.A."/>
            <person name="Santpere G."/>
            <person name="Kirschner M.W."/>
            <person name="Hoffmann A.A."/>
            <person name="Oakeshott J.G."/>
            <person name="Zhang G."/>
        </authorList>
    </citation>
    <scope>NUCLEOTIDE SEQUENCE</scope>
    <source>
        <strain evidence="15">BGI-SZ-2011g</strain>
    </source>
</reference>
<evidence type="ECO:0000256" key="4">
    <source>
        <dbReference type="ARBA" id="ARBA00022490"/>
    </source>
</evidence>
<evidence type="ECO:0000256" key="1">
    <source>
        <dbReference type="ARBA" id="ARBA00004123"/>
    </source>
</evidence>
<evidence type="ECO:0000259" key="13">
    <source>
        <dbReference type="PROSITE" id="PS50054"/>
    </source>
</evidence>
<sequence length="412" mass="45872">MAAKCGKPQDTGNLTRDDFDGGPVSIDEVETGLFLGKMQSTPMHACCILHSHLLLLVPPCAGNLTAATHMETLKAFKITHILTLDSVPLPQHIVDTSFLTTKYVQIADMPREDILQHLEACVEFIATALEQQQNVLVHCYFGVSRSSSAVIAYVMKAHHLDYQAAYELVRAKRRFVQPNAGFVAQLKLFRRMGYKIDPGYQRYKMHRLRLAGEQMRKAKILPQSFHSVVRPDPDITRENPEPNVFRCRRCRRVLATKSHVLEHRARNVSTDVNASAPQSTLPPAAGGDPRLLEQLAERMRKASLSSPSHEQNAQATATSTTTAAAATTTTTTTTTTPNCRSLLFVEPIAWMHRIMLNTQGRLYCPKCEQKLGNFSWINACQCPCGETMTPAFYLIPSKVELSKAVQNVQTTV</sequence>
<dbReference type="GO" id="GO:0004722">
    <property type="term" value="F:protein serine/threonine phosphatase activity"/>
    <property type="evidence" value="ECO:0007669"/>
    <property type="project" value="UniProtKB-EC"/>
</dbReference>
<dbReference type="InterPro" id="IPR016278">
    <property type="entry name" value="DUSP12"/>
</dbReference>